<keyword evidence="1" id="KW-0472">Membrane</keyword>
<accession>A0A2M6WI96</accession>
<keyword evidence="1" id="KW-1133">Transmembrane helix</keyword>
<evidence type="ECO:0000313" key="4">
    <source>
        <dbReference type="Proteomes" id="UP000228635"/>
    </source>
</evidence>
<dbReference type="InterPro" id="IPR000326">
    <property type="entry name" value="PAP2/HPO"/>
</dbReference>
<feature type="transmembrane region" description="Helical" evidence="1">
    <location>
        <begin position="174"/>
        <end position="194"/>
    </location>
</feature>
<feature type="transmembrane region" description="Helical" evidence="1">
    <location>
        <begin position="147"/>
        <end position="167"/>
    </location>
</feature>
<feature type="transmembrane region" description="Helical" evidence="1">
    <location>
        <begin position="20"/>
        <end position="45"/>
    </location>
</feature>
<feature type="transmembrane region" description="Helical" evidence="1">
    <location>
        <begin position="92"/>
        <end position="113"/>
    </location>
</feature>
<dbReference type="Gene3D" id="1.20.144.10">
    <property type="entry name" value="Phosphatidic acid phosphatase type 2/haloperoxidase"/>
    <property type="match status" value="1"/>
</dbReference>
<keyword evidence="1" id="KW-0812">Transmembrane</keyword>
<proteinExistence type="predicted"/>
<evidence type="ECO:0000259" key="2">
    <source>
        <dbReference type="SMART" id="SM00014"/>
    </source>
</evidence>
<reference evidence="4" key="1">
    <citation type="submission" date="2017-09" db="EMBL/GenBank/DDBJ databases">
        <title>Depth-based differentiation of microbial function through sediment-hosted aquifers and enrichment of novel symbionts in the deep terrestrial subsurface.</title>
        <authorList>
            <person name="Probst A.J."/>
            <person name="Ladd B."/>
            <person name="Jarett J.K."/>
            <person name="Geller-Mcgrath D.E."/>
            <person name="Sieber C.M.K."/>
            <person name="Emerson J.B."/>
            <person name="Anantharaman K."/>
            <person name="Thomas B.C."/>
            <person name="Malmstrom R."/>
            <person name="Stieglmeier M."/>
            <person name="Klingl A."/>
            <person name="Woyke T."/>
            <person name="Ryan C.M."/>
            <person name="Banfield J.F."/>
        </authorList>
    </citation>
    <scope>NUCLEOTIDE SEQUENCE [LARGE SCALE GENOMIC DNA]</scope>
</reference>
<feature type="transmembrane region" description="Helical" evidence="1">
    <location>
        <begin position="57"/>
        <end position="80"/>
    </location>
</feature>
<protein>
    <recommendedName>
        <fullName evidence="2">Phosphatidic acid phosphatase type 2/haloperoxidase domain-containing protein</fullName>
    </recommendedName>
</protein>
<comment type="caution">
    <text evidence="3">The sequence shown here is derived from an EMBL/GenBank/DDBJ whole genome shotgun (WGS) entry which is preliminary data.</text>
</comment>
<organism evidence="3 4">
    <name type="scientific">Candidatus Harrisonbacteria bacterium CG10_big_fil_rev_8_21_14_0_10_42_17</name>
    <dbReference type="NCBI Taxonomy" id="1974584"/>
    <lineage>
        <taxon>Bacteria</taxon>
        <taxon>Candidatus Harrisoniibacteriota</taxon>
    </lineage>
</organism>
<dbReference type="Proteomes" id="UP000228635">
    <property type="component" value="Unassembled WGS sequence"/>
</dbReference>
<dbReference type="EMBL" id="PFBA01000019">
    <property type="protein sequence ID" value="PIT92486.1"/>
    <property type="molecule type" value="Genomic_DNA"/>
</dbReference>
<gene>
    <name evidence="3" type="ORF">COU08_02135</name>
</gene>
<feature type="domain" description="Phosphatidic acid phosphatase type 2/haloperoxidase" evidence="2">
    <location>
        <begin position="97"/>
        <end position="215"/>
    </location>
</feature>
<feature type="transmembrane region" description="Helical" evidence="1">
    <location>
        <begin position="200"/>
        <end position="218"/>
    </location>
</feature>
<name>A0A2M6WI96_9BACT</name>
<dbReference type="SMART" id="SM00014">
    <property type="entry name" value="acidPPc"/>
    <property type="match status" value="1"/>
</dbReference>
<sequence length="220" mass="24912">MYIVFVFKSFAYDISRGIRVVFTGCFLFWHLLAIVLTYILVVSGFDWWFFSVTRGDAVLFLGASAGLLGLFIPLIIPLLFYGFGVVRRTARYNLLAVHSFQAVVISFFIIAGYKALTGRIQPDFFDYGAVNDISRAFQFGFLRHGIFWGWPSSHAGVAFALSTFLFLWFRNKRWIGVFALFYASYIAFGASVSFHWFSDVLAGVIVGSLVGYVVYAHLRT</sequence>
<dbReference type="InterPro" id="IPR036938">
    <property type="entry name" value="PAP2/HPO_sf"/>
</dbReference>
<dbReference type="SUPFAM" id="SSF48317">
    <property type="entry name" value="Acid phosphatase/Vanadium-dependent haloperoxidase"/>
    <property type="match status" value="1"/>
</dbReference>
<dbReference type="AlphaFoldDB" id="A0A2M6WI96"/>
<evidence type="ECO:0000256" key="1">
    <source>
        <dbReference type="SAM" id="Phobius"/>
    </source>
</evidence>
<evidence type="ECO:0000313" key="3">
    <source>
        <dbReference type="EMBL" id="PIT92486.1"/>
    </source>
</evidence>
<dbReference type="Pfam" id="PF01569">
    <property type="entry name" value="PAP2"/>
    <property type="match status" value="1"/>
</dbReference>